<evidence type="ECO:0000256" key="8">
    <source>
        <dbReference type="ARBA" id="ARBA00023125"/>
    </source>
</evidence>
<protein>
    <submittedName>
        <fullName evidence="11">PD-(D/E)XK nuclease family protein</fullName>
    </submittedName>
</protein>
<dbReference type="PANTHER" id="PTHR30591:SF1">
    <property type="entry name" value="RECBCD ENZYME SUBUNIT RECC"/>
    <property type="match status" value="1"/>
</dbReference>
<dbReference type="Gene3D" id="3.40.50.300">
    <property type="entry name" value="P-loop containing nucleotide triphosphate hydrolases"/>
    <property type="match status" value="1"/>
</dbReference>
<evidence type="ECO:0000256" key="6">
    <source>
        <dbReference type="ARBA" id="ARBA00022839"/>
    </source>
</evidence>
<dbReference type="InterPro" id="IPR027417">
    <property type="entry name" value="P-loop_NTPase"/>
</dbReference>
<evidence type="ECO:0000256" key="9">
    <source>
        <dbReference type="ARBA" id="ARBA00023204"/>
    </source>
</evidence>
<keyword evidence="9" id="KW-0234">DNA repair</keyword>
<dbReference type="Pfam" id="PF12705">
    <property type="entry name" value="PDDEXK_1"/>
    <property type="match status" value="1"/>
</dbReference>
<dbReference type="Gene3D" id="3.90.320.10">
    <property type="match status" value="1"/>
</dbReference>
<feature type="non-terminal residue" evidence="11">
    <location>
        <position position="966"/>
    </location>
</feature>
<evidence type="ECO:0000256" key="1">
    <source>
        <dbReference type="ARBA" id="ARBA00022722"/>
    </source>
</evidence>
<dbReference type="PANTHER" id="PTHR30591">
    <property type="entry name" value="RECBCD ENZYME SUBUNIT RECC"/>
    <property type="match status" value="1"/>
</dbReference>
<evidence type="ECO:0000259" key="10">
    <source>
        <dbReference type="Pfam" id="PF12705"/>
    </source>
</evidence>
<dbReference type="GO" id="GO:0004386">
    <property type="term" value="F:helicase activity"/>
    <property type="evidence" value="ECO:0007669"/>
    <property type="project" value="UniProtKB-KW"/>
</dbReference>
<dbReference type="GO" id="GO:0005524">
    <property type="term" value="F:ATP binding"/>
    <property type="evidence" value="ECO:0007669"/>
    <property type="project" value="UniProtKB-KW"/>
</dbReference>
<keyword evidence="2" id="KW-0547">Nucleotide-binding</keyword>
<keyword evidence="4" id="KW-0378">Hydrolase</keyword>
<dbReference type="SUPFAM" id="SSF52540">
    <property type="entry name" value="P-loop containing nucleoside triphosphate hydrolases"/>
    <property type="match status" value="1"/>
</dbReference>
<gene>
    <name evidence="11" type="ORF">HY912_22645</name>
</gene>
<evidence type="ECO:0000256" key="4">
    <source>
        <dbReference type="ARBA" id="ARBA00022801"/>
    </source>
</evidence>
<evidence type="ECO:0000256" key="2">
    <source>
        <dbReference type="ARBA" id="ARBA00022741"/>
    </source>
</evidence>
<keyword evidence="3" id="KW-0227">DNA damage</keyword>
<evidence type="ECO:0000313" key="12">
    <source>
        <dbReference type="Proteomes" id="UP000807825"/>
    </source>
</evidence>
<evidence type="ECO:0000256" key="5">
    <source>
        <dbReference type="ARBA" id="ARBA00022806"/>
    </source>
</evidence>
<dbReference type="AlphaFoldDB" id="A0A9D6V7T1"/>
<dbReference type="InterPro" id="IPR011604">
    <property type="entry name" value="PDDEXK-like_dom_sf"/>
</dbReference>
<organism evidence="11 12">
    <name type="scientific">Desulfomonile tiedjei</name>
    <dbReference type="NCBI Taxonomy" id="2358"/>
    <lineage>
        <taxon>Bacteria</taxon>
        <taxon>Pseudomonadati</taxon>
        <taxon>Thermodesulfobacteriota</taxon>
        <taxon>Desulfomonilia</taxon>
        <taxon>Desulfomonilales</taxon>
        <taxon>Desulfomonilaceae</taxon>
        <taxon>Desulfomonile</taxon>
    </lineage>
</organism>
<keyword evidence="5" id="KW-0347">Helicase</keyword>
<keyword evidence="1" id="KW-0540">Nuclease</keyword>
<dbReference type="GO" id="GO:0003677">
    <property type="term" value="F:DNA binding"/>
    <property type="evidence" value="ECO:0007669"/>
    <property type="project" value="UniProtKB-KW"/>
</dbReference>
<dbReference type="InterPro" id="IPR038726">
    <property type="entry name" value="PDDEXK_AddAB-type"/>
</dbReference>
<comment type="caution">
    <text evidence="11">The sequence shown here is derived from an EMBL/GenBank/DDBJ whole genome shotgun (WGS) entry which is preliminary data.</text>
</comment>
<name>A0A9D6V7T1_9BACT</name>
<accession>A0A9D6V7T1</accession>
<proteinExistence type="predicted"/>
<dbReference type="Proteomes" id="UP000807825">
    <property type="component" value="Unassembled WGS sequence"/>
</dbReference>
<dbReference type="GO" id="GO:0006310">
    <property type="term" value="P:DNA recombination"/>
    <property type="evidence" value="ECO:0007669"/>
    <property type="project" value="TreeGrafter"/>
</dbReference>
<keyword evidence="6" id="KW-0269">Exonuclease</keyword>
<dbReference type="GO" id="GO:0006281">
    <property type="term" value="P:DNA repair"/>
    <property type="evidence" value="ECO:0007669"/>
    <property type="project" value="UniProtKB-KW"/>
</dbReference>
<dbReference type="GO" id="GO:0004527">
    <property type="term" value="F:exonuclease activity"/>
    <property type="evidence" value="ECO:0007669"/>
    <property type="project" value="UniProtKB-KW"/>
</dbReference>
<reference evidence="11" key="1">
    <citation type="submission" date="2020-07" db="EMBL/GenBank/DDBJ databases">
        <title>Huge and variable diversity of episymbiotic CPR bacteria and DPANN archaea in groundwater ecosystems.</title>
        <authorList>
            <person name="He C.Y."/>
            <person name="Keren R."/>
            <person name="Whittaker M."/>
            <person name="Farag I.F."/>
            <person name="Doudna J."/>
            <person name="Cate J.H.D."/>
            <person name="Banfield J.F."/>
        </authorList>
    </citation>
    <scope>NUCLEOTIDE SEQUENCE</scope>
    <source>
        <strain evidence="11">NC_groundwater_1664_Pr3_B-0.1um_52_9</strain>
    </source>
</reference>
<keyword evidence="8" id="KW-0238">DNA-binding</keyword>
<evidence type="ECO:0000313" key="11">
    <source>
        <dbReference type="EMBL" id="MBI5252303.1"/>
    </source>
</evidence>
<evidence type="ECO:0000256" key="7">
    <source>
        <dbReference type="ARBA" id="ARBA00022840"/>
    </source>
</evidence>
<keyword evidence="7" id="KW-0067">ATP-binding</keyword>
<sequence length="966" mass="107623">MRQARLNRFTDTLGRTCQQYMLKEKWIIAPSLRVGHQWLDTVTCSGQAVINARVKTLKGMALDLAGPELARLQVRLVSDRGASIIIDRILNRLRKESPAYVTKMAASQSLSLSVYSSIKDIRLAGLRADDLVSHQFEHPDKASELSFIMAEYLSTLAQSGLIDYADALEMAVCGLAGSTVASDDVVVITADDLELTAKEEALIKALPSETLLQITVDQPLTEIESRSEPLTNAGLLRWLPDPTRAPVANEADDTASIFSAVGEVNEIREVFRRVLSKAIALDDVEILHTDKNTYVPLIYELCSRFVSDFHRNAEPIVTFAEGIPTTYSRPGRALMGWVSWVREGFLQSTLARMVEDRIVSLPDSGLEAAGFESLAAVFRSLGIGFGRDRYLPKIDELIAGLEMRLAAHVPAALDDDSLGDRMHYKDYLETASVLRRLLEAMLDLTPDSAANPTDILDSAAKFLESFARRIDESDGYAFRALVDEIRDMARYVNQENGEDLSLDVWEWLASLPGEVRIMGSGPRPGRVHVSNVLTGGHSGRRHFFIVGLDDGRFPGSGYQDPVVLDTERRKLSDRLVTTTERLAAKLGGFSRLLSRHRGSLTFSFSCKDILDDREMFPSPVLISAFRIVSGTREGDQRDLLQWLPRPASFAPDDPAKSLDETEWWLSRLCAADAIADPDKLIATHFPHLGRGLEAAKHRKGSDFTIYDGMLRTPGAELDPAASAGPIMSGSMLETAGRCPLAYFFRYVIDIRLPEDYQIDPERWLDPLQFGNLLHEVFYTFAREVSGDHWPPSFENDLPRLKEILSETASRYRELYPPASEDAFLDQLRELNSAAQVFLREEELMTDRFPAYLEVSAGLAPYEKGSALDTRNPVRVQLPDGRVIRMRGRLDRLDRIGSTNNYAIVDYKTGSASKYEDTDPFRNGRVVQHALYTAMAGEILKAKLGSGSEVTQFEYLFPGSRGQGLRL</sequence>
<dbReference type="EMBL" id="JACRDE010000592">
    <property type="protein sequence ID" value="MBI5252303.1"/>
    <property type="molecule type" value="Genomic_DNA"/>
</dbReference>
<evidence type="ECO:0000256" key="3">
    <source>
        <dbReference type="ARBA" id="ARBA00022763"/>
    </source>
</evidence>
<feature type="domain" description="PD-(D/E)XK endonuclease-like" evidence="10">
    <location>
        <begin position="727"/>
        <end position="942"/>
    </location>
</feature>